<organism evidence="2 3">
    <name type="scientific">Maliponia aquimaris</name>
    <dbReference type="NCBI Taxonomy" id="1673631"/>
    <lineage>
        <taxon>Bacteria</taxon>
        <taxon>Pseudomonadati</taxon>
        <taxon>Pseudomonadota</taxon>
        <taxon>Alphaproteobacteria</taxon>
        <taxon>Rhodobacterales</taxon>
        <taxon>Paracoccaceae</taxon>
        <taxon>Maliponia</taxon>
    </lineage>
</organism>
<dbReference type="RefSeq" id="WP_176445061.1">
    <property type="nucleotide sequence ID" value="NZ_FXYF01000002.1"/>
</dbReference>
<evidence type="ECO:0000313" key="3">
    <source>
        <dbReference type="Proteomes" id="UP000207598"/>
    </source>
</evidence>
<keyword evidence="1" id="KW-0472">Membrane</keyword>
<sequence length="245" mass="27678">MAKVAGSDPVPVWRLFWRMGGWVMLIFVVIVLVLTMVSQSTLSLAQRFDVEGRETTAEVTDKYERVSTDSDGDREVTYYFELRFDTQRGDTVGVTRSVGSSTYNDAAVGDRVPIWYLNSEPGTIELSRGENRTTSIVTRWIALGFGALMLAALWVPGRKAVAAARARRYGRRETAVVTGLKQTSYRVNNRHRYRLTWREDSGRIGESLAYKEDALDGYKPGDKITIYQGIQRAWWSGDVGERDES</sequence>
<evidence type="ECO:0008006" key="4">
    <source>
        <dbReference type="Google" id="ProtNLM"/>
    </source>
</evidence>
<evidence type="ECO:0000313" key="2">
    <source>
        <dbReference type="EMBL" id="SMX36026.1"/>
    </source>
</evidence>
<keyword evidence="1" id="KW-0812">Transmembrane</keyword>
<proteinExistence type="predicted"/>
<protein>
    <recommendedName>
        <fullName evidence="4">DUF3592 domain-containing protein</fullName>
    </recommendedName>
</protein>
<feature type="transmembrane region" description="Helical" evidence="1">
    <location>
        <begin position="136"/>
        <end position="155"/>
    </location>
</feature>
<name>A0A238K257_9RHOB</name>
<dbReference type="Proteomes" id="UP000207598">
    <property type="component" value="Unassembled WGS sequence"/>
</dbReference>
<keyword evidence="3" id="KW-1185">Reference proteome</keyword>
<reference evidence="2 3" key="1">
    <citation type="submission" date="2017-05" db="EMBL/GenBank/DDBJ databases">
        <authorList>
            <person name="Song R."/>
            <person name="Chenine A.L."/>
            <person name="Ruprecht R.M."/>
        </authorList>
    </citation>
    <scope>NUCLEOTIDE SEQUENCE [LARGE SCALE GENOMIC DNA]</scope>
    <source>
        <strain evidence="2 3">CECT 8898</strain>
    </source>
</reference>
<keyword evidence="1" id="KW-1133">Transmembrane helix</keyword>
<dbReference type="EMBL" id="FXYF01000002">
    <property type="protein sequence ID" value="SMX36026.1"/>
    <property type="molecule type" value="Genomic_DNA"/>
</dbReference>
<accession>A0A238K257</accession>
<feature type="transmembrane region" description="Helical" evidence="1">
    <location>
        <begin position="15"/>
        <end position="37"/>
    </location>
</feature>
<evidence type="ECO:0000256" key="1">
    <source>
        <dbReference type="SAM" id="Phobius"/>
    </source>
</evidence>
<gene>
    <name evidence="2" type="ORF">MAA8898_00727</name>
</gene>
<dbReference type="AlphaFoldDB" id="A0A238K257"/>